<reference evidence="2 3" key="1">
    <citation type="journal article" date="2014" name="Genome Announc.">
        <title>Complete Genome of Rhodococcus pyridinivorans SB3094, a Methyl-Ethyl-Ketone-Degrading Bacterium Used for Bioaugmentation.</title>
        <authorList>
            <person name="Dueholm M.S."/>
            <person name="Albertsen M."/>
            <person name="D'Imperio S."/>
            <person name="Tale V.P."/>
            <person name="Lewis D."/>
            <person name="Nielsen P.H."/>
            <person name="Nielsen J.L."/>
        </authorList>
    </citation>
    <scope>NUCLEOTIDE SEQUENCE [LARGE SCALE GENOMIC DNA]</scope>
    <source>
        <strain evidence="2 3">SB3094</strain>
    </source>
</reference>
<evidence type="ECO:0000313" key="2">
    <source>
        <dbReference type="EMBL" id="AHD23863.1"/>
    </source>
</evidence>
<dbReference type="Proteomes" id="UP000018781">
    <property type="component" value="Chromosome"/>
</dbReference>
<dbReference type="KEGG" id="rpy:Y013_17870"/>
<dbReference type="EMBL" id="CP006996">
    <property type="protein sequence ID" value="AHD23863.1"/>
    <property type="molecule type" value="Genomic_DNA"/>
</dbReference>
<dbReference type="AlphaFoldDB" id="V9XN85"/>
<feature type="compositionally biased region" description="Basic residues" evidence="1">
    <location>
        <begin position="1"/>
        <end position="14"/>
    </location>
</feature>
<proteinExistence type="predicted"/>
<feature type="region of interest" description="Disordered" evidence="1">
    <location>
        <begin position="1"/>
        <end position="41"/>
    </location>
</feature>
<sequence length="127" mass="13557">MTRNIARPKARAKGTKCAPTTQTTHATVSSERSNNARSLAPPTISTIMAATDTRWIVDACFEGGSNCSKLRGRMSTAQTKKAMAQNHPTMTIQVHGDPRAAPFTSMKADAPPAPISAPHTSGRWVAR</sequence>
<name>V9XN85_9NOCA</name>
<gene>
    <name evidence="2" type="ORF">Y013_17870</name>
</gene>
<protein>
    <submittedName>
        <fullName evidence="2">Uncharacterized protein</fullName>
    </submittedName>
</protein>
<accession>V9XN85</accession>
<evidence type="ECO:0000256" key="1">
    <source>
        <dbReference type="SAM" id="MobiDB-lite"/>
    </source>
</evidence>
<dbReference type="HOGENOM" id="CLU_1968869_0_0_11"/>
<feature type="compositionally biased region" description="Polar residues" evidence="1">
    <location>
        <begin position="18"/>
        <end position="41"/>
    </location>
</feature>
<organism evidence="2 3">
    <name type="scientific">Rhodococcus pyridinivorans SB3094</name>
    <dbReference type="NCBI Taxonomy" id="1435356"/>
    <lineage>
        <taxon>Bacteria</taxon>
        <taxon>Bacillati</taxon>
        <taxon>Actinomycetota</taxon>
        <taxon>Actinomycetes</taxon>
        <taxon>Mycobacteriales</taxon>
        <taxon>Nocardiaceae</taxon>
        <taxon>Rhodococcus</taxon>
    </lineage>
</organism>
<evidence type="ECO:0000313" key="3">
    <source>
        <dbReference type="Proteomes" id="UP000018781"/>
    </source>
</evidence>
<feature type="region of interest" description="Disordered" evidence="1">
    <location>
        <begin position="84"/>
        <end position="127"/>
    </location>
</feature>